<gene>
    <name evidence="1" type="ORF">SAMN05421752_112140</name>
</gene>
<dbReference type="STRING" id="308853.SAMN05421752_112140"/>
<dbReference type="EMBL" id="FTNR01000012">
    <property type="protein sequence ID" value="SIS12634.1"/>
    <property type="molecule type" value="Genomic_DNA"/>
</dbReference>
<accession>A0A1N7GJ67</accession>
<organism evidence="1 2">
    <name type="scientific">Natronorubrum thiooxidans</name>
    <dbReference type="NCBI Taxonomy" id="308853"/>
    <lineage>
        <taxon>Archaea</taxon>
        <taxon>Methanobacteriati</taxon>
        <taxon>Methanobacteriota</taxon>
        <taxon>Stenosarchaea group</taxon>
        <taxon>Halobacteria</taxon>
        <taxon>Halobacteriales</taxon>
        <taxon>Natrialbaceae</taxon>
        <taxon>Natronorubrum</taxon>
    </lineage>
</organism>
<evidence type="ECO:0000313" key="1">
    <source>
        <dbReference type="EMBL" id="SIS12634.1"/>
    </source>
</evidence>
<reference evidence="2" key="1">
    <citation type="submission" date="2017-01" db="EMBL/GenBank/DDBJ databases">
        <authorList>
            <person name="Varghese N."/>
            <person name="Submissions S."/>
        </authorList>
    </citation>
    <scope>NUCLEOTIDE SEQUENCE [LARGE SCALE GENOMIC DNA]</scope>
    <source>
        <strain evidence="2">type strain: HArc-</strain>
    </source>
</reference>
<name>A0A1N7GJ67_9EURY</name>
<keyword evidence="2" id="KW-1185">Reference proteome</keyword>
<sequence>MDVSLEVLYEHYDARTEREKMVVRRQDIPN</sequence>
<dbReference type="Proteomes" id="UP000185936">
    <property type="component" value="Unassembled WGS sequence"/>
</dbReference>
<dbReference type="AlphaFoldDB" id="A0A1N7GJ67"/>
<evidence type="ECO:0000313" key="2">
    <source>
        <dbReference type="Proteomes" id="UP000185936"/>
    </source>
</evidence>
<protein>
    <submittedName>
        <fullName evidence="1">Uncharacterized protein</fullName>
    </submittedName>
</protein>
<proteinExistence type="predicted"/>